<feature type="disulfide bond" evidence="11">
    <location>
        <begin position="340"/>
        <end position="404"/>
    </location>
</feature>
<keyword evidence="5 11" id="KW-1015">Disulfide bond</keyword>
<keyword evidence="7" id="KW-0325">Glycoprotein</keyword>
<dbReference type="InterPro" id="IPR036772">
    <property type="entry name" value="SRCR-like_dom_sf"/>
</dbReference>
<sequence length="848" mass="90857">MVRLEDGDNLCDGRVAIFHNSTWGTVCSDYWDLQDAQVVCQQLNCGRAIQATTGAFFGQGSGPIWLDDVLCDGTESSLDQCVATHWGEHNCQHYEDAGVQCSGPLPPRLQEGLHACSGRVEIYKNSSWGTVCDHEWDIMDASVVCRQLRCGVAVSVNSSFGPGEDPIWLDNFRCVGTEGTINECPREQRNISNCTHSQDAGATCSGPVPIRLVNGTNMCSGRVEIYRKHIWGTVCDNGWTINAAQVVCRMLNCGSALLAPTGSQYGEGTGAIWLDDVWCNGSEFALDQCSAKSWVHNNCTHKKDAGVTCSGPVPIRLMNGTNMCSGRVEIYRNSIWGTVCDNGWDINAANVICRVLNCGTALAAQSGAYYGEGTGNIWIQRVKCLGIEPTLDQCSFNPGVIKNCQHSQDAGVTCSGPVPVRLMNGTNLCSGRVEVYHNSIWGTVCGNGWDMNAASVLCRMLNCGTALLPWTEAVYGQGSGNIWLDDFRCNGTESTIDQCSTSPWGANNCTHSQDAGVTCSGPVPIRLVNGASICSGRVEVYRNSVWGTVCNNGWDKNEANVVCRALNCGTPQSAQMGAHYEEGIENIWIQGVKCLGTEPALDQCSGSPQGMKNCTHSQAAGVVCTGPVPVRLVNGTDLCSGRVEVYRNSVWGTICDTGWNETAANVVCRVLNCGTVRSVHTGAYFGEGNGVIWFGDVSCNGTEPALDQCSVNPRVGKNCTHRKDAGVTCSGPIPIRLVNGINKFSGRVEIFHNSAWGTVCNNGWDVNAANVVCRMLNYGIAASGQTRANYVDGTGDIWLSDVKCSGMESALDQCSRSLIGVNNCTHGQDVGVICSGTSNFISNESWRG</sequence>
<feature type="disulfide bond" evidence="11">
    <location>
        <begin position="458"/>
        <end position="519"/>
    </location>
</feature>
<feature type="disulfide bond" evidence="11">
    <location>
        <begin position="563"/>
        <end position="624"/>
    </location>
</feature>
<feature type="disulfide bond" evidence="11">
    <location>
        <begin position="279"/>
        <end position="289"/>
    </location>
</feature>
<feature type="disulfide bond" evidence="11">
    <location>
        <begin position="27"/>
        <end position="91"/>
    </location>
</feature>
<evidence type="ECO:0000256" key="11">
    <source>
        <dbReference type="PROSITE-ProRule" id="PRU00196"/>
    </source>
</evidence>
<comment type="caution">
    <text evidence="11">Lacks conserved residue(s) required for the propagation of feature annotation.</text>
</comment>
<feature type="disulfide bond" evidence="11">
    <location>
        <begin position="668"/>
        <end position="729"/>
    </location>
</feature>
<feature type="disulfide bond" evidence="11">
    <location>
        <begin position="760"/>
        <end position="824"/>
    </location>
</feature>
<dbReference type="FunFam" id="3.10.250.10:FF:000006">
    <property type="entry name" value="neurotrypsin isoform X2"/>
    <property type="match status" value="3"/>
</dbReference>
<evidence type="ECO:0000256" key="9">
    <source>
        <dbReference type="ARBA" id="ARBA00064153"/>
    </source>
</evidence>
<feature type="domain" description="SRCR" evidence="12">
    <location>
        <begin position="107"/>
        <end position="205"/>
    </location>
</feature>
<feature type="disulfide bond" evidence="11">
    <location>
        <begin position="174"/>
        <end position="184"/>
    </location>
</feature>
<feature type="disulfide bond" evidence="11">
    <location>
        <begin position="489"/>
        <end position="499"/>
    </location>
</feature>
<dbReference type="Proteomes" id="UP000287033">
    <property type="component" value="Unassembled WGS sequence"/>
</dbReference>
<evidence type="ECO:0000256" key="2">
    <source>
        <dbReference type="ARBA" id="ARBA00022525"/>
    </source>
</evidence>
<dbReference type="SMART" id="SM00202">
    <property type="entry name" value="SR"/>
    <property type="match status" value="8"/>
</dbReference>
<dbReference type="OrthoDB" id="536948at2759"/>
<evidence type="ECO:0000256" key="6">
    <source>
        <dbReference type="ARBA" id="ARBA00023170"/>
    </source>
</evidence>
<feature type="domain" description="SRCR" evidence="12">
    <location>
        <begin position="735"/>
        <end position="835"/>
    </location>
</feature>
<dbReference type="STRING" id="137246.A0A401REU9"/>
<feature type="disulfide bond" evidence="11">
    <location>
        <begin position="655"/>
        <end position="719"/>
    </location>
</feature>
<dbReference type="SUPFAM" id="SSF56487">
    <property type="entry name" value="SRCR-like"/>
    <property type="match status" value="8"/>
</dbReference>
<dbReference type="PROSITE" id="PS50287">
    <property type="entry name" value="SRCR_2"/>
    <property type="match status" value="8"/>
</dbReference>
<feature type="disulfide bond" evidence="11">
    <location>
        <begin position="71"/>
        <end position="81"/>
    </location>
</feature>
<feature type="domain" description="SRCR" evidence="12">
    <location>
        <begin position="630"/>
        <end position="730"/>
    </location>
</feature>
<dbReference type="Gene3D" id="3.10.250.10">
    <property type="entry name" value="SRCR-like domain"/>
    <property type="match status" value="8"/>
</dbReference>
<feature type="disulfide bond" evidence="11">
    <location>
        <begin position="384"/>
        <end position="394"/>
    </location>
</feature>
<feature type="disulfide bond" evidence="11">
    <location>
        <begin position="699"/>
        <end position="709"/>
    </location>
</feature>
<feature type="domain" description="SRCR" evidence="12">
    <location>
        <begin position="315"/>
        <end position="415"/>
    </location>
</feature>
<evidence type="ECO:0000256" key="8">
    <source>
        <dbReference type="ARBA" id="ARBA00058074"/>
    </source>
</evidence>
<feature type="disulfide bond" evidence="11">
    <location>
        <begin position="550"/>
        <end position="614"/>
    </location>
</feature>
<keyword evidence="14" id="KW-1185">Reference proteome</keyword>
<dbReference type="Pfam" id="PF00530">
    <property type="entry name" value="SRCR"/>
    <property type="match status" value="8"/>
</dbReference>
<comment type="caution">
    <text evidence="13">The sequence shown here is derived from an EMBL/GenBank/DDBJ whole genome shotgun (WGS) entry which is preliminary data.</text>
</comment>
<dbReference type="PANTHER" id="PTHR19331">
    <property type="entry name" value="SCAVENGER RECEPTOR DOMAIN-CONTAINING"/>
    <property type="match status" value="1"/>
</dbReference>
<evidence type="ECO:0000313" key="14">
    <source>
        <dbReference type="Proteomes" id="UP000287033"/>
    </source>
</evidence>
<protein>
    <recommendedName>
        <fullName evidence="10">Soluble scavenger receptor cysteine-rich domain-containing protein SSC5D</fullName>
    </recommendedName>
</protein>
<proteinExistence type="predicted"/>
<name>A0A401REU9_CHIPU</name>
<feature type="domain" description="SRCR" evidence="12">
    <location>
        <begin position="420"/>
        <end position="520"/>
    </location>
</feature>
<evidence type="ECO:0000259" key="12">
    <source>
        <dbReference type="PROSITE" id="PS50287"/>
    </source>
</evidence>
<dbReference type="FunFam" id="3.10.250.10:FF:000007">
    <property type="entry name" value="Soluble scavenger receptor cysteine-rich domain-containing protein SSC5D"/>
    <property type="match status" value="1"/>
</dbReference>
<feature type="domain" description="SRCR" evidence="12">
    <location>
        <begin position="210"/>
        <end position="310"/>
    </location>
</feature>
<dbReference type="OMA" id="LCAHIND"/>
<feature type="disulfide bond" evidence="11">
    <location>
        <begin position="353"/>
        <end position="414"/>
    </location>
</feature>
<reference evidence="13 14" key="1">
    <citation type="journal article" date="2018" name="Nat. Ecol. Evol.">
        <title>Shark genomes provide insights into elasmobranch evolution and the origin of vertebrates.</title>
        <authorList>
            <person name="Hara Y"/>
            <person name="Yamaguchi K"/>
            <person name="Onimaru K"/>
            <person name="Kadota M"/>
            <person name="Koyanagi M"/>
            <person name="Keeley SD"/>
            <person name="Tatsumi K"/>
            <person name="Tanaka K"/>
            <person name="Motone F"/>
            <person name="Kageyama Y"/>
            <person name="Nozu R"/>
            <person name="Adachi N"/>
            <person name="Nishimura O"/>
            <person name="Nakagawa R"/>
            <person name="Tanegashima C"/>
            <person name="Kiyatake I"/>
            <person name="Matsumoto R"/>
            <person name="Murakumo K"/>
            <person name="Nishida K"/>
            <person name="Terakita A"/>
            <person name="Kuratani S"/>
            <person name="Sato K"/>
            <person name="Hyodo S Kuraku.S."/>
        </authorList>
    </citation>
    <scope>NUCLEOTIDE SEQUENCE [LARGE SCALE GENOMIC DNA]</scope>
</reference>
<evidence type="ECO:0000256" key="4">
    <source>
        <dbReference type="ARBA" id="ARBA00022737"/>
    </source>
</evidence>
<accession>A0A401REU9</accession>
<feature type="disulfide bond" evidence="11">
    <location>
        <begin position="804"/>
        <end position="814"/>
    </location>
</feature>
<evidence type="ECO:0000313" key="13">
    <source>
        <dbReference type="EMBL" id="GCC16657.1"/>
    </source>
</evidence>
<feature type="disulfide bond" evidence="11">
    <location>
        <begin position="594"/>
        <end position="604"/>
    </location>
</feature>
<feature type="domain" description="SRCR" evidence="12">
    <location>
        <begin position="525"/>
        <end position="625"/>
    </location>
</feature>
<dbReference type="EMBL" id="BEZZ01003869">
    <property type="protein sequence ID" value="GCC16657.1"/>
    <property type="molecule type" value="Genomic_DNA"/>
</dbReference>
<organism evidence="13 14">
    <name type="scientific">Chiloscyllium punctatum</name>
    <name type="common">Brownbanded bambooshark</name>
    <name type="synonym">Hemiscyllium punctatum</name>
    <dbReference type="NCBI Taxonomy" id="137246"/>
    <lineage>
        <taxon>Eukaryota</taxon>
        <taxon>Metazoa</taxon>
        <taxon>Chordata</taxon>
        <taxon>Craniata</taxon>
        <taxon>Vertebrata</taxon>
        <taxon>Chondrichthyes</taxon>
        <taxon>Elasmobranchii</taxon>
        <taxon>Galeomorphii</taxon>
        <taxon>Galeoidea</taxon>
        <taxon>Orectolobiformes</taxon>
        <taxon>Hemiscylliidae</taxon>
        <taxon>Chiloscyllium</taxon>
    </lineage>
</organism>
<feature type="disulfide bond" evidence="11">
    <location>
        <begin position="773"/>
        <end position="834"/>
    </location>
</feature>
<evidence type="ECO:0000256" key="5">
    <source>
        <dbReference type="ARBA" id="ARBA00023157"/>
    </source>
</evidence>
<evidence type="ECO:0000256" key="3">
    <source>
        <dbReference type="ARBA" id="ARBA00022729"/>
    </source>
</evidence>
<keyword evidence="4" id="KW-0677">Repeat</keyword>
<dbReference type="FunFam" id="3.10.250.10:FF:000002">
    <property type="entry name" value="Scavenger receptor cysteine-rich type 1 protein M130"/>
    <property type="match status" value="1"/>
</dbReference>
<evidence type="ECO:0000256" key="7">
    <source>
        <dbReference type="ARBA" id="ARBA00023180"/>
    </source>
</evidence>
<comment type="function">
    <text evidence="8">Binds to extracellular matrix proteins. Binds to pathogen-associated molecular patterns (PAMPs) present on the cell walls of Gram-positive and Gram-negative bacteria and fungi, behaving as a pattern recognition receptor (PRR). Induces bacterial and fungal aggregation and subsequent inhibition of PAMP-induced cytokine release. Does not possess intrinsic bactericidal activity. May play a role in the innate defense and homeostasis of certain epithelial surfaces.</text>
</comment>
<dbReference type="FunFam" id="3.10.250.10:FF:000005">
    <property type="entry name" value="Neurotrypsin isoform A"/>
    <property type="match status" value="3"/>
</dbReference>
<dbReference type="PRINTS" id="PR00258">
    <property type="entry name" value="SPERACTRCPTR"/>
</dbReference>
<feature type="disulfide bond" evidence="11">
    <location>
        <begin position="235"/>
        <end position="299"/>
    </location>
</feature>
<dbReference type="GO" id="GO:0005576">
    <property type="term" value="C:extracellular region"/>
    <property type="evidence" value="ECO:0007669"/>
    <property type="project" value="UniProtKB-SubCell"/>
</dbReference>
<evidence type="ECO:0000256" key="1">
    <source>
        <dbReference type="ARBA" id="ARBA00004613"/>
    </source>
</evidence>
<dbReference type="GO" id="GO:0016020">
    <property type="term" value="C:membrane"/>
    <property type="evidence" value="ECO:0007669"/>
    <property type="project" value="InterPro"/>
</dbReference>
<keyword evidence="2" id="KW-0964">Secreted</keyword>
<keyword evidence="3" id="KW-0732">Signal</keyword>
<feature type="disulfide bond" evidence="11">
    <location>
        <begin position="248"/>
        <end position="309"/>
    </location>
</feature>
<feature type="disulfide bond" evidence="11">
    <location>
        <begin position="445"/>
        <end position="509"/>
    </location>
</feature>
<gene>
    <name evidence="13" type="ORF">chiPu_0021417</name>
</gene>
<dbReference type="AlphaFoldDB" id="A0A401REU9"/>
<comment type="subunit">
    <text evidence="9">Interacts with LGALS1 and laminin.</text>
</comment>
<feature type="disulfide bond" evidence="11">
    <location>
        <begin position="40"/>
        <end position="101"/>
    </location>
</feature>
<comment type="subcellular location">
    <subcellularLocation>
        <location evidence="1">Secreted</location>
    </subcellularLocation>
</comment>
<feature type="domain" description="SRCR" evidence="12">
    <location>
        <begin position="2"/>
        <end position="102"/>
    </location>
</feature>
<keyword evidence="6" id="KW-0675">Receptor</keyword>
<evidence type="ECO:0000256" key="10">
    <source>
        <dbReference type="ARBA" id="ARBA00069168"/>
    </source>
</evidence>
<dbReference type="InterPro" id="IPR001190">
    <property type="entry name" value="SRCR"/>
</dbReference>